<evidence type="ECO:0000313" key="1">
    <source>
        <dbReference type="EMBL" id="SMQ69979.1"/>
    </source>
</evidence>
<sequence>MSKQNNIFQRALEAIVEGRTRQAQRYVAQFERSHGHDRKVNGR</sequence>
<evidence type="ECO:0000313" key="2">
    <source>
        <dbReference type="Proteomes" id="UP000194474"/>
    </source>
</evidence>
<dbReference type="RefSeq" id="WP_280173813.1">
    <property type="nucleotide sequence ID" value="NZ_FXWK01000001.1"/>
</dbReference>
<name>A0A1Y6F5Y1_9HYPH</name>
<gene>
    <name evidence="1" type="ORF">SAMN06295905_1712</name>
</gene>
<dbReference type="Proteomes" id="UP000194474">
    <property type="component" value="Unassembled WGS sequence"/>
</dbReference>
<dbReference type="EMBL" id="FXWK01000001">
    <property type="protein sequence ID" value="SMQ69979.1"/>
    <property type="molecule type" value="Genomic_DNA"/>
</dbReference>
<keyword evidence="2" id="KW-1185">Reference proteome</keyword>
<protein>
    <submittedName>
        <fullName evidence="1">Uncharacterized protein</fullName>
    </submittedName>
</protein>
<reference evidence="2" key="1">
    <citation type="submission" date="2017-04" db="EMBL/GenBank/DDBJ databases">
        <authorList>
            <person name="Varghese N."/>
            <person name="Submissions S."/>
        </authorList>
    </citation>
    <scope>NUCLEOTIDE SEQUENCE [LARGE SCALE GENOMIC DNA]</scope>
</reference>
<organism evidence="1 2">
    <name type="scientific">Devosia lucknowensis</name>
    <dbReference type="NCBI Taxonomy" id="1096929"/>
    <lineage>
        <taxon>Bacteria</taxon>
        <taxon>Pseudomonadati</taxon>
        <taxon>Pseudomonadota</taxon>
        <taxon>Alphaproteobacteria</taxon>
        <taxon>Hyphomicrobiales</taxon>
        <taxon>Devosiaceae</taxon>
        <taxon>Devosia</taxon>
    </lineage>
</organism>
<proteinExistence type="predicted"/>
<dbReference type="AlphaFoldDB" id="A0A1Y6F5Y1"/>
<accession>A0A1Y6F5Y1</accession>